<sequence length="136" mass="15422">VADFVDEVMREDFICEIEQVMKHIGKTVSISNVSLKSIYKEAVTQKSRQIILEKFFRRVFSENTAIGDEQDKLADEVDCELNRVEFAEALALTPGSLFVEQLFSIVDNDDSGYVSFRELSYALVLFSEGKDTCTSM</sequence>
<name>A0A8J1UQV3_OWEFU</name>
<dbReference type="EMBL" id="CAIIXF020000009">
    <property type="protein sequence ID" value="CAH1793522.1"/>
    <property type="molecule type" value="Genomic_DNA"/>
</dbReference>
<dbReference type="Proteomes" id="UP000749559">
    <property type="component" value="Unassembled WGS sequence"/>
</dbReference>
<reference evidence="1" key="1">
    <citation type="submission" date="2022-03" db="EMBL/GenBank/DDBJ databases">
        <authorList>
            <person name="Martin C."/>
        </authorList>
    </citation>
    <scope>NUCLEOTIDE SEQUENCE</scope>
</reference>
<dbReference type="InterPro" id="IPR011992">
    <property type="entry name" value="EF-hand-dom_pair"/>
</dbReference>
<dbReference type="PROSITE" id="PS50222">
    <property type="entry name" value="EF_HAND_2"/>
    <property type="match status" value="1"/>
</dbReference>
<dbReference type="InterPro" id="IPR002048">
    <property type="entry name" value="EF_hand_dom"/>
</dbReference>
<evidence type="ECO:0000313" key="1">
    <source>
        <dbReference type="EMBL" id="CAH1793522.1"/>
    </source>
</evidence>
<dbReference type="OrthoDB" id="7582620at2759"/>
<dbReference type="AlphaFoldDB" id="A0A8J1UQV3"/>
<dbReference type="Gene3D" id="1.10.238.10">
    <property type="entry name" value="EF-hand"/>
    <property type="match status" value="1"/>
</dbReference>
<feature type="non-terminal residue" evidence="1">
    <location>
        <position position="1"/>
    </location>
</feature>
<gene>
    <name evidence="1" type="ORF">OFUS_LOCUS18362</name>
</gene>
<protein>
    <submittedName>
        <fullName evidence="1">Uncharacterized protein</fullName>
    </submittedName>
</protein>
<comment type="caution">
    <text evidence="1">The sequence shown here is derived from an EMBL/GenBank/DDBJ whole genome shotgun (WGS) entry which is preliminary data.</text>
</comment>
<dbReference type="GO" id="GO:0005509">
    <property type="term" value="F:calcium ion binding"/>
    <property type="evidence" value="ECO:0007669"/>
    <property type="project" value="InterPro"/>
</dbReference>
<dbReference type="SUPFAM" id="SSF47473">
    <property type="entry name" value="EF-hand"/>
    <property type="match status" value="1"/>
</dbReference>
<evidence type="ECO:0000313" key="2">
    <source>
        <dbReference type="Proteomes" id="UP000749559"/>
    </source>
</evidence>
<organism evidence="1 2">
    <name type="scientific">Owenia fusiformis</name>
    <name type="common">Polychaete worm</name>
    <dbReference type="NCBI Taxonomy" id="6347"/>
    <lineage>
        <taxon>Eukaryota</taxon>
        <taxon>Metazoa</taxon>
        <taxon>Spiralia</taxon>
        <taxon>Lophotrochozoa</taxon>
        <taxon>Annelida</taxon>
        <taxon>Polychaeta</taxon>
        <taxon>Sedentaria</taxon>
        <taxon>Canalipalpata</taxon>
        <taxon>Sabellida</taxon>
        <taxon>Oweniida</taxon>
        <taxon>Oweniidae</taxon>
        <taxon>Owenia</taxon>
    </lineage>
</organism>
<dbReference type="InterPro" id="IPR018247">
    <property type="entry name" value="EF_Hand_1_Ca_BS"/>
</dbReference>
<dbReference type="PROSITE" id="PS00018">
    <property type="entry name" value="EF_HAND_1"/>
    <property type="match status" value="1"/>
</dbReference>
<accession>A0A8J1UQV3</accession>
<proteinExistence type="predicted"/>
<keyword evidence="2" id="KW-1185">Reference proteome</keyword>